<reference evidence="2 3" key="1">
    <citation type="submission" date="2016-09" db="EMBL/GenBank/DDBJ databases">
        <title>The draft genome of Dichanthelium oligosanthes: A C3 panicoid grass species.</title>
        <authorList>
            <person name="Studer A.J."/>
            <person name="Schnable J.C."/>
            <person name="Brutnell T.P."/>
        </authorList>
    </citation>
    <scope>NUCLEOTIDE SEQUENCE [LARGE SCALE GENOMIC DNA]</scope>
    <source>
        <strain evidence="3">cv. Kellogg 1175</strain>
        <tissue evidence="2">Leaf</tissue>
    </source>
</reference>
<dbReference type="Proteomes" id="UP000095767">
    <property type="component" value="Unassembled WGS sequence"/>
</dbReference>
<evidence type="ECO:0000313" key="2">
    <source>
        <dbReference type="EMBL" id="OEL15809.1"/>
    </source>
</evidence>
<comment type="caution">
    <text evidence="2">The sequence shown here is derived from an EMBL/GenBank/DDBJ whole genome shotgun (WGS) entry which is preliminary data.</text>
</comment>
<keyword evidence="3" id="KW-1185">Reference proteome</keyword>
<evidence type="ECO:0000313" key="3">
    <source>
        <dbReference type="Proteomes" id="UP000095767"/>
    </source>
</evidence>
<sequence length="88" mass="9017">MALPELCWCGHCGVLRRLRVEGEFASCSSCGKVLLELRGDAAAAAPRRRTRRTEDGAAGRAGNVGAGVGKAPGRGETSDAESSVTDAS</sequence>
<dbReference type="EMBL" id="LWDX02065392">
    <property type="protein sequence ID" value="OEL15809.1"/>
    <property type="molecule type" value="Genomic_DNA"/>
</dbReference>
<organism evidence="2 3">
    <name type="scientific">Dichanthelium oligosanthes</name>
    <dbReference type="NCBI Taxonomy" id="888268"/>
    <lineage>
        <taxon>Eukaryota</taxon>
        <taxon>Viridiplantae</taxon>
        <taxon>Streptophyta</taxon>
        <taxon>Embryophyta</taxon>
        <taxon>Tracheophyta</taxon>
        <taxon>Spermatophyta</taxon>
        <taxon>Magnoliopsida</taxon>
        <taxon>Liliopsida</taxon>
        <taxon>Poales</taxon>
        <taxon>Poaceae</taxon>
        <taxon>PACMAD clade</taxon>
        <taxon>Panicoideae</taxon>
        <taxon>Panicodae</taxon>
        <taxon>Paniceae</taxon>
        <taxon>Dichantheliinae</taxon>
        <taxon>Dichanthelium</taxon>
    </lineage>
</organism>
<evidence type="ECO:0000256" key="1">
    <source>
        <dbReference type="SAM" id="MobiDB-lite"/>
    </source>
</evidence>
<feature type="region of interest" description="Disordered" evidence="1">
    <location>
        <begin position="42"/>
        <end position="88"/>
    </location>
</feature>
<gene>
    <name evidence="2" type="ORF">BAE44_0023173</name>
</gene>
<protein>
    <submittedName>
        <fullName evidence="2">Uncharacterized protein</fullName>
    </submittedName>
</protein>
<accession>A0A1E5USD5</accession>
<feature type="compositionally biased region" description="Gly residues" evidence="1">
    <location>
        <begin position="62"/>
        <end position="72"/>
    </location>
</feature>
<dbReference type="AlphaFoldDB" id="A0A1E5USD5"/>
<proteinExistence type="predicted"/>
<dbReference type="OrthoDB" id="692572at2759"/>
<name>A0A1E5USD5_9POAL</name>